<evidence type="ECO:0000313" key="3">
    <source>
        <dbReference type="Proteomes" id="UP000466794"/>
    </source>
</evidence>
<proteinExistence type="predicted"/>
<dbReference type="RefSeq" id="WP_157354996.1">
    <property type="nucleotide sequence ID" value="NZ_WRPP01000001.1"/>
</dbReference>
<gene>
    <name evidence="2" type="ORF">GPX89_03450</name>
</gene>
<comment type="caution">
    <text evidence="2">The sequence shown here is derived from an EMBL/GenBank/DDBJ whole genome shotgun (WGS) entry which is preliminary data.</text>
</comment>
<reference evidence="2 3" key="1">
    <citation type="submission" date="2019-12" db="EMBL/GenBank/DDBJ databases">
        <title>Nocardia sp. nov. ET3-3 isolated from soil.</title>
        <authorList>
            <person name="Kanchanasin P."/>
            <person name="Tanasupawat S."/>
            <person name="Yuki M."/>
            <person name="Kudo T."/>
        </authorList>
    </citation>
    <scope>NUCLEOTIDE SEQUENCE [LARGE SCALE GENOMIC DNA]</scope>
    <source>
        <strain evidence="2 3">ET3-3</strain>
    </source>
</reference>
<accession>A0A7K1UPM5</accession>
<feature type="region of interest" description="Disordered" evidence="1">
    <location>
        <begin position="56"/>
        <end position="85"/>
    </location>
</feature>
<evidence type="ECO:0000256" key="1">
    <source>
        <dbReference type="SAM" id="MobiDB-lite"/>
    </source>
</evidence>
<name>A0A7K1UPM5_9NOCA</name>
<organism evidence="2 3">
    <name type="scientific">Nocardia terrae</name>
    <dbReference type="NCBI Taxonomy" id="2675851"/>
    <lineage>
        <taxon>Bacteria</taxon>
        <taxon>Bacillati</taxon>
        <taxon>Actinomycetota</taxon>
        <taxon>Actinomycetes</taxon>
        <taxon>Mycobacteriales</taxon>
        <taxon>Nocardiaceae</taxon>
        <taxon>Nocardia</taxon>
    </lineage>
</organism>
<sequence>MSTTDEGLEVETLLSEEDFDDEPRLIATHYCGPDEAIEMVKAAQLLGLGVKLSNRIRPDDEDSESATEEWLLDIFETPPVVDAED</sequence>
<dbReference type="Proteomes" id="UP000466794">
    <property type="component" value="Unassembled WGS sequence"/>
</dbReference>
<feature type="compositionally biased region" description="Acidic residues" evidence="1">
    <location>
        <begin position="59"/>
        <end position="71"/>
    </location>
</feature>
<dbReference type="AlphaFoldDB" id="A0A7K1UPM5"/>
<protein>
    <submittedName>
        <fullName evidence="2">Uncharacterized protein</fullName>
    </submittedName>
</protein>
<evidence type="ECO:0000313" key="2">
    <source>
        <dbReference type="EMBL" id="MVU76296.1"/>
    </source>
</evidence>
<keyword evidence="3" id="KW-1185">Reference proteome</keyword>
<dbReference type="EMBL" id="WRPP01000001">
    <property type="protein sequence ID" value="MVU76296.1"/>
    <property type="molecule type" value="Genomic_DNA"/>
</dbReference>